<dbReference type="AlphaFoldDB" id="A0A1I7WJF6"/>
<accession>A0A1I7WJF6</accession>
<name>A0A1I7WJF6_HETBA</name>
<sequence length="39" mass="4588">MILYHTKFLISFHTIFVIQFFSNRNIFPSLLVRVDDGSA</sequence>
<protein>
    <submittedName>
        <fullName evidence="2">Uncharacterized protein</fullName>
    </submittedName>
</protein>
<dbReference type="WBParaSite" id="Hba_05099">
    <property type="protein sequence ID" value="Hba_05099"/>
    <property type="gene ID" value="Hba_05099"/>
</dbReference>
<evidence type="ECO:0000313" key="1">
    <source>
        <dbReference type="Proteomes" id="UP000095283"/>
    </source>
</evidence>
<reference evidence="2" key="1">
    <citation type="submission" date="2016-11" db="UniProtKB">
        <authorList>
            <consortium name="WormBaseParasite"/>
        </authorList>
    </citation>
    <scope>IDENTIFICATION</scope>
</reference>
<organism evidence="1 2">
    <name type="scientific">Heterorhabditis bacteriophora</name>
    <name type="common">Entomopathogenic nematode worm</name>
    <dbReference type="NCBI Taxonomy" id="37862"/>
    <lineage>
        <taxon>Eukaryota</taxon>
        <taxon>Metazoa</taxon>
        <taxon>Ecdysozoa</taxon>
        <taxon>Nematoda</taxon>
        <taxon>Chromadorea</taxon>
        <taxon>Rhabditida</taxon>
        <taxon>Rhabditina</taxon>
        <taxon>Rhabditomorpha</taxon>
        <taxon>Strongyloidea</taxon>
        <taxon>Heterorhabditidae</taxon>
        <taxon>Heterorhabditis</taxon>
    </lineage>
</organism>
<keyword evidence="1" id="KW-1185">Reference proteome</keyword>
<proteinExistence type="predicted"/>
<evidence type="ECO:0000313" key="2">
    <source>
        <dbReference type="WBParaSite" id="Hba_05099"/>
    </source>
</evidence>
<dbReference type="Proteomes" id="UP000095283">
    <property type="component" value="Unplaced"/>
</dbReference>